<dbReference type="Proteomes" id="UP001358417">
    <property type="component" value="Unassembled WGS sequence"/>
</dbReference>
<dbReference type="Pfam" id="PF05730">
    <property type="entry name" value="CFEM"/>
    <property type="match status" value="1"/>
</dbReference>
<evidence type="ECO:0000256" key="10">
    <source>
        <dbReference type="ARBA" id="ARBA00023136"/>
    </source>
</evidence>
<keyword evidence="6" id="KW-0336">GPI-anchor</keyword>
<keyword evidence="10 16" id="KW-0472">Membrane</keyword>
<feature type="disulfide bond" evidence="14">
    <location>
        <begin position="33"/>
        <end position="73"/>
    </location>
</feature>
<protein>
    <recommendedName>
        <fullName evidence="18">CFEM domain-containing protein</fullName>
    </recommendedName>
</protein>
<feature type="region of interest" description="Disordered" evidence="15">
    <location>
        <begin position="364"/>
        <end position="402"/>
    </location>
</feature>
<dbReference type="PROSITE" id="PS52012">
    <property type="entry name" value="CFEM"/>
    <property type="match status" value="1"/>
</dbReference>
<comment type="similarity">
    <text evidence="13">Belongs to the SAT4 family.</text>
</comment>
<feature type="transmembrane region" description="Helical" evidence="16">
    <location>
        <begin position="133"/>
        <end position="153"/>
    </location>
</feature>
<evidence type="ECO:0000256" key="17">
    <source>
        <dbReference type="SAM" id="SignalP"/>
    </source>
</evidence>
<feature type="transmembrane region" description="Helical" evidence="16">
    <location>
        <begin position="290"/>
        <end position="310"/>
    </location>
</feature>
<gene>
    <name evidence="19" type="ORF">LTR84_008959</name>
</gene>
<evidence type="ECO:0000256" key="1">
    <source>
        <dbReference type="ARBA" id="ARBA00004141"/>
    </source>
</evidence>
<keyword evidence="5" id="KW-0964">Secreted</keyword>
<feature type="signal peptide" evidence="17">
    <location>
        <begin position="1"/>
        <end position="22"/>
    </location>
</feature>
<evidence type="ECO:0000256" key="5">
    <source>
        <dbReference type="ARBA" id="ARBA00022525"/>
    </source>
</evidence>
<feature type="compositionally biased region" description="Basic and acidic residues" evidence="15">
    <location>
        <begin position="388"/>
        <end position="401"/>
    </location>
</feature>
<evidence type="ECO:0000256" key="9">
    <source>
        <dbReference type="ARBA" id="ARBA00022989"/>
    </source>
</evidence>
<evidence type="ECO:0000256" key="12">
    <source>
        <dbReference type="ARBA" id="ARBA00023288"/>
    </source>
</evidence>
<keyword evidence="11 14" id="KW-1015">Disulfide bond</keyword>
<keyword evidence="20" id="KW-1185">Reference proteome</keyword>
<evidence type="ECO:0000256" key="13">
    <source>
        <dbReference type="ARBA" id="ARBA00038359"/>
    </source>
</evidence>
<keyword evidence="6" id="KW-0325">Glycoprotein</keyword>
<keyword evidence="8 17" id="KW-0732">Signal</keyword>
<dbReference type="AlphaFoldDB" id="A0AAV9MYZ6"/>
<sequence>MKLLSVLLVPFALLSWISASHAAQVDFSALSQCTLTCLLNTFAAENCSLTDINCQCKNEQLTAETSACMLSNCTLADSLALGTLQQQVCDVKPQSRASEIVTIHLVLATLAFIAVVLRLLSRYLISKTIYNDDIAMLAAVVFLVPNIIFVGWMSTHGLGKNTWNVSASNVTKIMQLFWVGETFYVLTLLLTKVSLLLFYLRIFPSRRFQIWGKLGLGFVILPATIIMLLQLLQCLPVQYNWDKTIHNPKCINVNALTYAHAGINIAQDFVILALPIPELLHLKLDLQQKIGLIVMFQVGIFACITSIVRLRFLAQFGVNSIDPLYENSDVVIWTSAETNTAIICSCLPAIRALYKTGRHIASEAASGRRTRNENSRRQYGKSSQLQSNDHDPRFVEPRSKAGEVVSLHDMGDTTALVSSPKIGRAV</sequence>
<evidence type="ECO:0000256" key="6">
    <source>
        <dbReference type="ARBA" id="ARBA00022622"/>
    </source>
</evidence>
<accession>A0AAV9MYZ6</accession>
<evidence type="ECO:0000256" key="7">
    <source>
        <dbReference type="ARBA" id="ARBA00022692"/>
    </source>
</evidence>
<evidence type="ECO:0000256" key="8">
    <source>
        <dbReference type="ARBA" id="ARBA00022729"/>
    </source>
</evidence>
<evidence type="ECO:0000256" key="11">
    <source>
        <dbReference type="ARBA" id="ARBA00023157"/>
    </source>
</evidence>
<reference evidence="19 20" key="1">
    <citation type="submission" date="2023-08" db="EMBL/GenBank/DDBJ databases">
        <title>Black Yeasts Isolated from many extreme environments.</title>
        <authorList>
            <person name="Coleine C."/>
            <person name="Stajich J.E."/>
            <person name="Selbmann L."/>
        </authorList>
    </citation>
    <scope>NUCLEOTIDE SEQUENCE [LARGE SCALE GENOMIC DNA]</scope>
    <source>
        <strain evidence="19 20">CCFEE 5792</strain>
    </source>
</reference>
<keyword evidence="14" id="KW-0408">Iron</keyword>
<dbReference type="Pfam" id="PF20684">
    <property type="entry name" value="Fung_rhodopsin"/>
    <property type="match status" value="1"/>
</dbReference>
<evidence type="ECO:0000256" key="14">
    <source>
        <dbReference type="PROSITE-ProRule" id="PRU01356"/>
    </source>
</evidence>
<dbReference type="GeneID" id="89977121"/>
<feature type="domain" description="CFEM" evidence="18">
    <location>
        <begin position="5"/>
        <end position="116"/>
    </location>
</feature>
<keyword evidence="12" id="KW-0449">Lipoprotein</keyword>
<feature type="transmembrane region" description="Helical" evidence="16">
    <location>
        <begin position="210"/>
        <end position="232"/>
    </location>
</feature>
<comment type="similarity">
    <text evidence="4">Belongs to the RBT5 family.</text>
</comment>
<proteinExistence type="inferred from homology"/>
<feature type="chain" id="PRO_5043990117" description="CFEM domain-containing protein" evidence="17">
    <location>
        <begin position="23"/>
        <end position="426"/>
    </location>
</feature>
<comment type="subcellular location">
    <subcellularLocation>
        <location evidence="2">Membrane</location>
        <topology evidence="2">Lipid-anchor</topology>
        <topology evidence="2">GPI-anchor</topology>
    </subcellularLocation>
    <subcellularLocation>
        <location evidence="1">Membrane</location>
        <topology evidence="1">Multi-pass membrane protein</topology>
    </subcellularLocation>
    <subcellularLocation>
        <location evidence="3">Secreted</location>
    </subcellularLocation>
</comment>
<comment type="caution">
    <text evidence="19">The sequence shown here is derived from an EMBL/GenBank/DDBJ whole genome shotgun (WGS) entry which is preliminary data.</text>
</comment>
<evidence type="ECO:0000256" key="16">
    <source>
        <dbReference type="SAM" id="Phobius"/>
    </source>
</evidence>
<evidence type="ECO:0000313" key="20">
    <source>
        <dbReference type="Proteomes" id="UP001358417"/>
    </source>
</evidence>
<feature type="disulfide bond" evidence="14">
    <location>
        <begin position="47"/>
        <end position="54"/>
    </location>
</feature>
<evidence type="ECO:0000259" key="18">
    <source>
        <dbReference type="PROSITE" id="PS52012"/>
    </source>
</evidence>
<dbReference type="InterPro" id="IPR049326">
    <property type="entry name" value="Rhodopsin_dom_fungi"/>
</dbReference>
<dbReference type="InterPro" id="IPR008427">
    <property type="entry name" value="Extracellular_membr_CFEM_dom"/>
</dbReference>
<organism evidence="19 20">
    <name type="scientific">Exophiala bonariae</name>
    <dbReference type="NCBI Taxonomy" id="1690606"/>
    <lineage>
        <taxon>Eukaryota</taxon>
        <taxon>Fungi</taxon>
        <taxon>Dikarya</taxon>
        <taxon>Ascomycota</taxon>
        <taxon>Pezizomycotina</taxon>
        <taxon>Eurotiomycetes</taxon>
        <taxon>Chaetothyriomycetidae</taxon>
        <taxon>Chaetothyriales</taxon>
        <taxon>Herpotrichiellaceae</taxon>
        <taxon>Exophiala</taxon>
    </lineage>
</organism>
<feature type="binding site" description="axial binding residue" evidence="14">
    <location>
        <position position="51"/>
    </location>
    <ligand>
        <name>heme</name>
        <dbReference type="ChEBI" id="CHEBI:30413"/>
    </ligand>
    <ligandPart>
        <name>Fe</name>
        <dbReference type="ChEBI" id="CHEBI:18248"/>
    </ligandPart>
</feature>
<feature type="transmembrane region" description="Helical" evidence="16">
    <location>
        <begin position="101"/>
        <end position="121"/>
    </location>
</feature>
<dbReference type="InterPro" id="IPR052337">
    <property type="entry name" value="SAT4-like"/>
</dbReference>
<feature type="disulfide bond" evidence="14">
    <location>
        <begin position="56"/>
        <end position="89"/>
    </location>
</feature>
<dbReference type="GO" id="GO:0046872">
    <property type="term" value="F:metal ion binding"/>
    <property type="evidence" value="ECO:0007669"/>
    <property type="project" value="UniProtKB-UniRule"/>
</dbReference>
<keyword evidence="14" id="KW-0349">Heme</keyword>
<keyword evidence="14" id="KW-0479">Metal-binding</keyword>
<dbReference type="GO" id="GO:0098552">
    <property type="term" value="C:side of membrane"/>
    <property type="evidence" value="ECO:0007669"/>
    <property type="project" value="UniProtKB-KW"/>
</dbReference>
<evidence type="ECO:0000313" key="19">
    <source>
        <dbReference type="EMBL" id="KAK5045866.1"/>
    </source>
</evidence>
<evidence type="ECO:0000256" key="15">
    <source>
        <dbReference type="SAM" id="MobiDB-lite"/>
    </source>
</evidence>
<dbReference type="PANTHER" id="PTHR33048:SF47">
    <property type="entry name" value="INTEGRAL MEMBRANE PROTEIN-RELATED"/>
    <property type="match status" value="1"/>
</dbReference>
<feature type="disulfide bond" evidence="14">
    <location>
        <begin position="37"/>
        <end position="68"/>
    </location>
</feature>
<name>A0AAV9MYZ6_9EURO</name>
<feature type="transmembrane region" description="Helical" evidence="16">
    <location>
        <begin position="173"/>
        <end position="198"/>
    </location>
</feature>
<evidence type="ECO:0000256" key="2">
    <source>
        <dbReference type="ARBA" id="ARBA00004589"/>
    </source>
</evidence>
<keyword evidence="7 16" id="KW-0812">Transmembrane</keyword>
<dbReference type="PANTHER" id="PTHR33048">
    <property type="entry name" value="PTH11-LIKE INTEGRAL MEMBRANE PROTEIN (AFU_ORTHOLOGUE AFUA_5G11245)"/>
    <property type="match status" value="1"/>
</dbReference>
<dbReference type="GO" id="GO:0005576">
    <property type="term" value="C:extracellular region"/>
    <property type="evidence" value="ECO:0007669"/>
    <property type="project" value="UniProtKB-SubCell"/>
</dbReference>
<dbReference type="EMBL" id="JAVRRD010000034">
    <property type="protein sequence ID" value="KAK5045866.1"/>
    <property type="molecule type" value="Genomic_DNA"/>
</dbReference>
<keyword evidence="9 16" id="KW-1133">Transmembrane helix</keyword>
<dbReference type="RefSeq" id="XP_064701477.1">
    <property type="nucleotide sequence ID" value="XM_064852502.1"/>
</dbReference>
<evidence type="ECO:0000256" key="3">
    <source>
        <dbReference type="ARBA" id="ARBA00004613"/>
    </source>
</evidence>
<evidence type="ECO:0000256" key="4">
    <source>
        <dbReference type="ARBA" id="ARBA00010031"/>
    </source>
</evidence>